<evidence type="ECO:0000256" key="2">
    <source>
        <dbReference type="ARBA" id="ARBA00022670"/>
    </source>
</evidence>
<evidence type="ECO:0000256" key="1">
    <source>
        <dbReference type="ARBA" id="ARBA00006040"/>
    </source>
</evidence>
<dbReference type="Gene3D" id="1.10.1370.10">
    <property type="entry name" value="Neurolysin, domain 3"/>
    <property type="match status" value="1"/>
</dbReference>
<gene>
    <name evidence="12" type="ORF">MCOM1403_LOCUS8428</name>
</gene>
<dbReference type="EMBL" id="HBEQ01010470">
    <property type="protein sequence ID" value="CAD8521002.1"/>
    <property type="molecule type" value="Transcribed_RNA"/>
</dbReference>
<dbReference type="GO" id="GO:0006518">
    <property type="term" value="P:peptide metabolic process"/>
    <property type="evidence" value="ECO:0007669"/>
    <property type="project" value="TreeGrafter"/>
</dbReference>
<dbReference type="InterPro" id="IPR045666">
    <property type="entry name" value="OpdA_N"/>
</dbReference>
<evidence type="ECO:0000259" key="10">
    <source>
        <dbReference type="Pfam" id="PF01432"/>
    </source>
</evidence>
<dbReference type="GO" id="GO:0006508">
    <property type="term" value="P:proteolysis"/>
    <property type="evidence" value="ECO:0007669"/>
    <property type="project" value="UniProtKB-KW"/>
</dbReference>
<keyword evidence="3 9" id="KW-0479">Metal-binding</keyword>
<sequence>MSLSAVVQPVRIVSLRATAVAALRRGSKPTRVRAATRPTVPIVMASSTLAENPLASWSFGRKPSGEAPDLPKWSSITPEHVKPAIMAAVDKVNAEIDAIETAFTDSSPSSWSDLMDPLERLSEELSRPWGVVSHLKGVRDSEALRAAYDECQPAVVTASLRVGQSRPVYDTLVALTKNEAAWTSLTDAQKRAVECEVRDAQLSGVALDGAQKDRYNEIAKELSELSTKFSNNVLDATKAFAHTCFDASEVDGLPDSALEQAAQTAKTKGGHENATAADGPWMFTLDAPSYMAVRSHAKNRALREKVYRAYLARASEHFAPFVDDADAKAKFSKNGAGDNAPLIERILALREEKASLLGYDTFAGVSMAKKMATLDRAESLLEDIRAKARPAAERELEEIRAFAANAGAPEATSGLAQWDVGFWSERLREAKYELKEEDLRPYFQLPAVIDGMFELAGELFGIKVEAADGEVEVWHPDVRFFRVIDVATNQPRAYFYLDPYTRPSEKRGGAWMDDVVGRSSAMAPTTGAVRLPCAHMVCNGTPPVGDKPSLMTHNEVTTLFHEFGHALQHMLTTESCGPVAGINQVDWDAVELPSQFMENWCYDKKVLRKIGKHFETNEPLPDDLYEKLVASKNFGSGTRYLRQCHFAMTDLELHARYKPGAGTDAIFATERKIAEKTMIMPSIDEDRFLCGFGHIFAGGYSAGYYSYLWAEVLSADAFGAFEEAGLDDEAKVAETGRRFADTVLALGGGAAPLDVFTRFRGREPAVDALLRHNGLVPVAAA</sequence>
<dbReference type="Pfam" id="PF19310">
    <property type="entry name" value="TOP_N"/>
    <property type="match status" value="1"/>
</dbReference>
<dbReference type="InterPro" id="IPR034005">
    <property type="entry name" value="M3A_DCP"/>
</dbReference>
<organism evidence="12">
    <name type="scientific">Micromonas pusilla</name>
    <name type="common">Picoplanktonic green alga</name>
    <name type="synonym">Chromulina pusilla</name>
    <dbReference type="NCBI Taxonomy" id="38833"/>
    <lineage>
        <taxon>Eukaryota</taxon>
        <taxon>Viridiplantae</taxon>
        <taxon>Chlorophyta</taxon>
        <taxon>Mamiellophyceae</taxon>
        <taxon>Mamiellales</taxon>
        <taxon>Mamiellaceae</taxon>
        <taxon>Micromonas</taxon>
    </lineage>
</organism>
<evidence type="ECO:0000259" key="11">
    <source>
        <dbReference type="Pfam" id="PF19310"/>
    </source>
</evidence>
<dbReference type="InterPro" id="IPR024077">
    <property type="entry name" value="Neurolysin/TOP_dom2"/>
</dbReference>
<evidence type="ECO:0000256" key="7">
    <source>
        <dbReference type="ARBA" id="ARBA00024603"/>
    </source>
</evidence>
<evidence type="ECO:0000256" key="5">
    <source>
        <dbReference type="ARBA" id="ARBA00022833"/>
    </source>
</evidence>
<proteinExistence type="inferred from homology"/>
<evidence type="ECO:0000256" key="9">
    <source>
        <dbReference type="RuleBase" id="RU003435"/>
    </source>
</evidence>
<dbReference type="EC" id="3.4.24.70" evidence="8"/>
<comment type="cofactor">
    <cofactor evidence="9">
        <name>Zn(2+)</name>
        <dbReference type="ChEBI" id="CHEBI:29105"/>
    </cofactor>
    <text evidence="9">Binds 1 zinc ion.</text>
</comment>
<reference evidence="12" key="1">
    <citation type="submission" date="2021-01" db="EMBL/GenBank/DDBJ databases">
        <authorList>
            <person name="Corre E."/>
            <person name="Pelletier E."/>
            <person name="Niang G."/>
            <person name="Scheremetjew M."/>
            <person name="Finn R."/>
            <person name="Kale V."/>
            <person name="Holt S."/>
            <person name="Cochrane G."/>
            <person name="Meng A."/>
            <person name="Brown T."/>
            <person name="Cohen L."/>
        </authorList>
    </citation>
    <scope>NUCLEOTIDE SEQUENCE</scope>
    <source>
        <strain evidence="12">CCMP1723</strain>
    </source>
</reference>
<evidence type="ECO:0000313" key="12">
    <source>
        <dbReference type="EMBL" id="CAD8521002.1"/>
    </source>
</evidence>
<keyword evidence="6 9" id="KW-0482">Metalloprotease</keyword>
<evidence type="ECO:0000256" key="3">
    <source>
        <dbReference type="ARBA" id="ARBA00022723"/>
    </source>
</evidence>
<comment type="catalytic activity">
    <reaction evidence="7">
        <text>Hydrolysis of oligopeptides, with broad specificity. Gly or Ala commonly occur as P1 or P1' residues, but more distant residues are also important, as is shown by the fact that Z-Gly-Pro-Gly-|-Gly-Pro-Ala is cleaved, but not Z-(Gly)(5).</text>
        <dbReference type="EC" id="3.4.24.70"/>
    </reaction>
</comment>
<name>A0A7S0NLU9_MICPS</name>
<dbReference type="AlphaFoldDB" id="A0A7S0NLU9"/>
<feature type="domain" description="Peptidase M3A/M3B catalytic" evidence="10">
    <location>
        <begin position="296"/>
        <end position="774"/>
    </location>
</feature>
<evidence type="ECO:0000256" key="4">
    <source>
        <dbReference type="ARBA" id="ARBA00022801"/>
    </source>
</evidence>
<keyword evidence="2 9" id="KW-0645">Protease</keyword>
<dbReference type="FunFam" id="3.40.390.10:FF:000009">
    <property type="entry name" value="Oligopeptidase A"/>
    <property type="match status" value="1"/>
</dbReference>
<keyword evidence="4 9" id="KW-0378">Hydrolase</keyword>
<dbReference type="GO" id="GO:0005829">
    <property type="term" value="C:cytosol"/>
    <property type="evidence" value="ECO:0007669"/>
    <property type="project" value="UniProtKB-ARBA"/>
</dbReference>
<keyword evidence="5 9" id="KW-0862">Zinc</keyword>
<accession>A0A7S0NLU9</accession>
<dbReference type="InterPro" id="IPR024079">
    <property type="entry name" value="MetalloPept_cat_dom_sf"/>
</dbReference>
<dbReference type="PANTHER" id="PTHR11804:SF83">
    <property type="entry name" value="LD37516P"/>
    <property type="match status" value="1"/>
</dbReference>
<protein>
    <recommendedName>
        <fullName evidence="8">oligopeptidase A</fullName>
        <ecNumber evidence="8">3.4.24.70</ecNumber>
    </recommendedName>
</protein>
<dbReference type="GO" id="GO:0004222">
    <property type="term" value="F:metalloendopeptidase activity"/>
    <property type="evidence" value="ECO:0007669"/>
    <property type="project" value="UniProtKB-EC"/>
</dbReference>
<dbReference type="PANTHER" id="PTHR11804">
    <property type="entry name" value="PROTEASE M3 THIMET OLIGOPEPTIDASE-RELATED"/>
    <property type="match status" value="1"/>
</dbReference>
<dbReference type="Pfam" id="PF01432">
    <property type="entry name" value="Peptidase_M3"/>
    <property type="match status" value="1"/>
</dbReference>
<dbReference type="CDD" id="cd06456">
    <property type="entry name" value="M3A_DCP"/>
    <property type="match status" value="1"/>
</dbReference>
<dbReference type="SUPFAM" id="SSF55486">
    <property type="entry name" value="Metalloproteases ('zincins'), catalytic domain"/>
    <property type="match status" value="1"/>
</dbReference>
<feature type="domain" description="Oligopeptidase A N-terminal" evidence="11">
    <location>
        <begin position="88"/>
        <end position="212"/>
    </location>
</feature>
<dbReference type="InterPro" id="IPR045090">
    <property type="entry name" value="Pept_M3A_M3B"/>
</dbReference>
<dbReference type="Gene3D" id="3.40.390.10">
    <property type="entry name" value="Collagenase (Catalytic Domain)"/>
    <property type="match status" value="1"/>
</dbReference>
<evidence type="ECO:0000256" key="8">
    <source>
        <dbReference type="ARBA" id="ARBA00026100"/>
    </source>
</evidence>
<evidence type="ECO:0000256" key="6">
    <source>
        <dbReference type="ARBA" id="ARBA00023049"/>
    </source>
</evidence>
<dbReference type="InterPro" id="IPR001567">
    <property type="entry name" value="Pept_M3A_M3B_dom"/>
</dbReference>
<dbReference type="GO" id="GO:0046872">
    <property type="term" value="F:metal ion binding"/>
    <property type="evidence" value="ECO:0007669"/>
    <property type="project" value="UniProtKB-UniRule"/>
</dbReference>
<comment type="similarity">
    <text evidence="1 9">Belongs to the peptidase M3 family.</text>
</comment>